<evidence type="ECO:0000313" key="16">
    <source>
        <dbReference type="Proteomes" id="UP001485043"/>
    </source>
</evidence>
<evidence type="ECO:0000256" key="3">
    <source>
        <dbReference type="ARBA" id="ARBA00009295"/>
    </source>
</evidence>
<feature type="transmembrane region" description="Helical" evidence="12">
    <location>
        <begin position="497"/>
        <end position="516"/>
    </location>
</feature>
<dbReference type="EMBL" id="JALJOV010001141">
    <property type="protein sequence ID" value="KAK9853595.1"/>
    <property type="molecule type" value="Genomic_DNA"/>
</dbReference>
<feature type="domain" description="Fructose-1-6-bisphosphatase class I N-terminal" evidence="13">
    <location>
        <begin position="3"/>
        <end position="142"/>
    </location>
</feature>
<dbReference type="GO" id="GO:0016717">
    <property type="term" value="F:oxidoreductase activity, acting on paired donors, with oxidation of a pair of donors resulting in the reduction of molecular oxygen to two molecules of water"/>
    <property type="evidence" value="ECO:0007669"/>
    <property type="project" value="InterPro"/>
</dbReference>
<name>A0AAW1SQF7_9CHLO</name>
<feature type="domain" description="Fructose-1-6-bisphosphatase class 1 C-terminal" evidence="14">
    <location>
        <begin position="173"/>
        <end position="275"/>
    </location>
</feature>
<accession>A0AAW1SQF7</accession>
<proteinExistence type="inferred from homology"/>
<keyword evidence="10 12" id="KW-0472">Membrane</keyword>
<gene>
    <name evidence="15" type="ORF">WJX84_005252</name>
</gene>
<evidence type="ECO:0000256" key="8">
    <source>
        <dbReference type="ARBA" id="ARBA00023002"/>
    </source>
</evidence>
<dbReference type="InterPro" id="IPR044015">
    <property type="entry name" value="FBPase_C_dom"/>
</dbReference>
<evidence type="ECO:0000313" key="15">
    <source>
        <dbReference type="EMBL" id="KAK9853595.1"/>
    </source>
</evidence>
<dbReference type="AlphaFoldDB" id="A0AAW1SQF7"/>
<evidence type="ECO:0000256" key="9">
    <source>
        <dbReference type="ARBA" id="ARBA00023098"/>
    </source>
</evidence>
<keyword evidence="9" id="KW-0443">Lipid metabolism</keyword>
<dbReference type="Gene3D" id="3.30.540.10">
    <property type="entry name" value="Fructose-1,6-Bisphosphatase, subunit A, domain 1"/>
    <property type="match status" value="1"/>
</dbReference>
<comment type="similarity">
    <text evidence="3">Belongs to the fatty acid desaturase type 1 family.</text>
</comment>
<feature type="transmembrane region" description="Helical" evidence="12">
    <location>
        <begin position="361"/>
        <end position="380"/>
    </location>
</feature>
<evidence type="ECO:0000259" key="14">
    <source>
        <dbReference type="Pfam" id="PF18913"/>
    </source>
</evidence>
<evidence type="ECO:0008006" key="17">
    <source>
        <dbReference type="Google" id="ProtNLM"/>
    </source>
</evidence>
<evidence type="ECO:0000256" key="12">
    <source>
        <dbReference type="SAM" id="Phobius"/>
    </source>
</evidence>
<dbReference type="PANTHER" id="PTHR11351:SF31">
    <property type="entry name" value="DESATURASE 1, ISOFORM A-RELATED"/>
    <property type="match status" value="1"/>
</dbReference>
<evidence type="ECO:0000256" key="6">
    <source>
        <dbReference type="ARBA" id="ARBA00022832"/>
    </source>
</evidence>
<evidence type="ECO:0000256" key="4">
    <source>
        <dbReference type="ARBA" id="ARBA00022516"/>
    </source>
</evidence>
<evidence type="ECO:0000256" key="10">
    <source>
        <dbReference type="ARBA" id="ARBA00023136"/>
    </source>
</evidence>
<dbReference type="GO" id="GO:0042761">
    <property type="term" value="P:very long-chain fatty acid biosynthetic process"/>
    <property type="evidence" value="ECO:0007669"/>
    <property type="project" value="TreeGrafter"/>
</dbReference>
<dbReference type="Pfam" id="PF00316">
    <property type="entry name" value="FBPase"/>
    <property type="match status" value="1"/>
</dbReference>
<comment type="pathway">
    <text evidence="2">Lipid metabolism.</text>
</comment>
<protein>
    <recommendedName>
        <fullName evidence="17">Fatty acid desaturase domain-containing protein</fullName>
    </recommendedName>
</protein>
<comment type="subcellular location">
    <subcellularLocation>
        <location evidence="1">Membrane</location>
        <topology evidence="1">Multi-pass membrane protein</topology>
    </subcellularLocation>
</comment>
<keyword evidence="5 12" id="KW-0812">Transmembrane</keyword>
<reference evidence="15 16" key="1">
    <citation type="journal article" date="2024" name="Nat. Commun.">
        <title>Phylogenomics reveals the evolutionary origins of lichenization in chlorophyte algae.</title>
        <authorList>
            <person name="Puginier C."/>
            <person name="Libourel C."/>
            <person name="Otte J."/>
            <person name="Skaloud P."/>
            <person name="Haon M."/>
            <person name="Grisel S."/>
            <person name="Petersen M."/>
            <person name="Berrin J.G."/>
            <person name="Delaux P.M."/>
            <person name="Dal Grande F."/>
            <person name="Keller J."/>
        </authorList>
    </citation>
    <scope>NUCLEOTIDE SEQUENCE [LARGE SCALE GENOMIC DNA]</scope>
    <source>
        <strain evidence="15 16">SAG 2523</strain>
    </source>
</reference>
<dbReference type="GO" id="GO:0016791">
    <property type="term" value="F:phosphatase activity"/>
    <property type="evidence" value="ECO:0007669"/>
    <property type="project" value="InterPro"/>
</dbReference>
<organism evidence="15 16">
    <name type="scientific">Apatococcus fuscideae</name>
    <dbReference type="NCBI Taxonomy" id="2026836"/>
    <lineage>
        <taxon>Eukaryota</taxon>
        <taxon>Viridiplantae</taxon>
        <taxon>Chlorophyta</taxon>
        <taxon>core chlorophytes</taxon>
        <taxon>Trebouxiophyceae</taxon>
        <taxon>Chlorellales</taxon>
        <taxon>Chlorellaceae</taxon>
        <taxon>Apatococcus</taxon>
    </lineage>
</organism>
<evidence type="ECO:0000256" key="5">
    <source>
        <dbReference type="ARBA" id="ARBA00022692"/>
    </source>
</evidence>
<keyword evidence="8" id="KW-0560">Oxidoreductase</keyword>
<keyword evidence="6" id="KW-0276">Fatty acid metabolism</keyword>
<evidence type="ECO:0000256" key="7">
    <source>
        <dbReference type="ARBA" id="ARBA00022989"/>
    </source>
</evidence>
<evidence type="ECO:0000256" key="11">
    <source>
        <dbReference type="ARBA" id="ARBA00023160"/>
    </source>
</evidence>
<evidence type="ECO:0000256" key="2">
    <source>
        <dbReference type="ARBA" id="ARBA00005189"/>
    </source>
</evidence>
<dbReference type="SUPFAM" id="SSF56655">
    <property type="entry name" value="Carbohydrate phosphatase"/>
    <property type="match status" value="1"/>
</dbReference>
<dbReference type="Proteomes" id="UP001485043">
    <property type="component" value="Unassembled WGS sequence"/>
</dbReference>
<evidence type="ECO:0000256" key="1">
    <source>
        <dbReference type="ARBA" id="ARBA00004141"/>
    </source>
</evidence>
<evidence type="ECO:0000259" key="13">
    <source>
        <dbReference type="Pfam" id="PF00316"/>
    </source>
</evidence>
<dbReference type="GO" id="GO:0005789">
    <property type="term" value="C:endoplasmic reticulum membrane"/>
    <property type="evidence" value="ECO:0007669"/>
    <property type="project" value="TreeGrafter"/>
</dbReference>
<comment type="caution">
    <text evidence="15">The sequence shown here is derived from an EMBL/GenBank/DDBJ whole genome shotgun (WGS) entry which is preliminary data.</text>
</comment>
<dbReference type="PANTHER" id="PTHR11351">
    <property type="entry name" value="ACYL-COA DESATURASE"/>
    <property type="match status" value="1"/>
</dbReference>
<sequence length="621" mass="68907">MYKESQQAQVKVLDSIFTSVLQISKYFQAATTKETGTTNTFGDHQLQADVAADRIVFRNLRESGEVAVASSEESTDMHDLGGSAYSVAFDPLDGSSIASANFAIGSIFGIWPGRGLVGRTGREQVAAAYAVYGPRTTIMVATRPSESGPNKCSQYELQGDEWRMSIADVVAGDKKYFAPGNCRAAADNTAYKSLIDWYIIQRYGLRYSGGMVPDVHHVLAKGGGIFCNISSAAAPPRLRLLYECAPMAFIMEAAGGASSDGQISILDLHIRNAHHVAMSYSEQYDYLVSLPKGSVNFNSACKKPSLEAQAADPKSYQIPFSTVFAQAKHSSRYNNHWGTTAFMVWIHGMCFLAPGTFTPGLAMVTAAGVLIFGLAIEMVYHRLICHKSFTSPKWFEYSMAYLGALNIQGDPIEWVSDHRYHHQHTDTPMDPHSPYEGFWWAHIGWLWDNEVLWPKKFAFENVGDLKKQPFYAFLNNTYWWHISAQFLSLWMLGGLPALVWLGCVRIVLIFHVTFLVNSGAHIWGGQVYKTNDLSKNCVWVALLSLGEWHNNHHAFEWSACTGLEWWQFDLSFAVIKAMSCVGLASNIKLPTEANKARLLLTPSETKLPRETTKASLVPKAA</sequence>
<dbReference type="PRINTS" id="PR01958">
    <property type="entry name" value="S17BPHPHTASE"/>
</dbReference>
<dbReference type="InterPro" id="IPR015876">
    <property type="entry name" value="Acyl-CoA_DS"/>
</dbReference>
<keyword evidence="4" id="KW-0444">Lipid biosynthesis</keyword>
<dbReference type="InterPro" id="IPR023079">
    <property type="entry name" value="SBPase"/>
</dbReference>
<dbReference type="InterPro" id="IPR033391">
    <property type="entry name" value="FBPase_N"/>
</dbReference>
<dbReference type="GO" id="GO:0005975">
    <property type="term" value="P:carbohydrate metabolic process"/>
    <property type="evidence" value="ECO:0007669"/>
    <property type="project" value="InterPro"/>
</dbReference>
<dbReference type="CDD" id="cd03505">
    <property type="entry name" value="Delta9-FADS-like"/>
    <property type="match status" value="1"/>
</dbReference>
<keyword evidence="16" id="KW-1185">Reference proteome</keyword>
<dbReference type="Pfam" id="PF18913">
    <property type="entry name" value="FBPase_C"/>
    <property type="match status" value="1"/>
</dbReference>
<keyword evidence="11" id="KW-0275">Fatty acid biosynthesis</keyword>
<dbReference type="Gene3D" id="3.40.190.80">
    <property type="match status" value="1"/>
</dbReference>
<keyword evidence="7 12" id="KW-1133">Transmembrane helix</keyword>